<evidence type="ECO:0000256" key="1">
    <source>
        <dbReference type="SAM" id="MobiDB-lite"/>
    </source>
</evidence>
<evidence type="ECO:0000313" key="2">
    <source>
        <dbReference type="EMBL" id="ACG26088.1"/>
    </source>
</evidence>
<reference evidence="2" key="1">
    <citation type="journal article" date="2009" name="Plant Mol. Biol.">
        <title>Insights into corn genes derived from large-scale cDNA sequencing.</title>
        <authorList>
            <person name="Alexandrov N.N."/>
            <person name="Brover V.V."/>
            <person name="Freidin S."/>
            <person name="Troukhan M.E."/>
            <person name="Tatarinova T.V."/>
            <person name="Zhang H."/>
            <person name="Swaller T.J."/>
            <person name="Lu Y.P."/>
            <person name="Bouck J."/>
            <person name="Flavell R.B."/>
            <person name="Feldmann K.A."/>
        </authorList>
    </citation>
    <scope>NUCLEOTIDE SEQUENCE</scope>
</reference>
<protein>
    <submittedName>
        <fullName evidence="2">Uncharacterized protein</fullName>
    </submittedName>
</protein>
<dbReference type="EMBL" id="EU953970">
    <property type="protein sequence ID" value="ACG26088.1"/>
    <property type="molecule type" value="mRNA"/>
</dbReference>
<feature type="region of interest" description="Disordered" evidence="1">
    <location>
        <begin position="60"/>
        <end position="106"/>
    </location>
</feature>
<organism evidence="2">
    <name type="scientific">Zea mays</name>
    <name type="common">Maize</name>
    <dbReference type="NCBI Taxonomy" id="4577"/>
    <lineage>
        <taxon>Eukaryota</taxon>
        <taxon>Viridiplantae</taxon>
        <taxon>Streptophyta</taxon>
        <taxon>Embryophyta</taxon>
        <taxon>Tracheophyta</taxon>
        <taxon>Spermatophyta</taxon>
        <taxon>Magnoliopsida</taxon>
        <taxon>Liliopsida</taxon>
        <taxon>Poales</taxon>
        <taxon>Poaceae</taxon>
        <taxon>PACMAD clade</taxon>
        <taxon>Panicoideae</taxon>
        <taxon>Andropogonodae</taxon>
        <taxon>Andropogoneae</taxon>
        <taxon>Tripsacinae</taxon>
        <taxon>Zea</taxon>
    </lineage>
</organism>
<sequence length="123" mass="13069">MQALLLPARAAPPPPAILRQRAVSASTCASQGCRLLLGASGCLSCGVRSRLRLTVVAASSSSSGPLYPTPPPTEEEVERVKLEQPENEKPITESGDEISYERAKAKSPISLLSGLRRRSIDCI</sequence>
<accession>B6SMK5</accession>
<dbReference type="AlphaFoldDB" id="B6SMK5"/>
<proteinExistence type="evidence at transcript level"/>
<name>B6SMK5_MAIZE</name>
<feature type="compositionally biased region" description="Basic and acidic residues" evidence="1">
    <location>
        <begin position="78"/>
        <end position="91"/>
    </location>
</feature>